<sequence>MSLRKQQDALKTHFSSETNKSIGEFSNSIPLNTYEVYTISEDGYTFIYSAYDINDNLVIQKSFKAESDLTEDFRAYENAFMRDQPKL</sequence>
<name>A0AAX4JMZ3_9TREE</name>
<evidence type="ECO:0000313" key="1">
    <source>
        <dbReference type="EMBL" id="WWC86124.1"/>
    </source>
</evidence>
<organism evidence="1 2">
    <name type="scientific">Kwoniella dendrophila CBS 6074</name>
    <dbReference type="NCBI Taxonomy" id="1295534"/>
    <lineage>
        <taxon>Eukaryota</taxon>
        <taxon>Fungi</taxon>
        <taxon>Dikarya</taxon>
        <taxon>Basidiomycota</taxon>
        <taxon>Agaricomycotina</taxon>
        <taxon>Tremellomycetes</taxon>
        <taxon>Tremellales</taxon>
        <taxon>Cryptococcaceae</taxon>
        <taxon>Kwoniella</taxon>
    </lineage>
</organism>
<accession>A0AAX4JMZ3</accession>
<dbReference type="EMBL" id="CP144098">
    <property type="protein sequence ID" value="WWC86124.1"/>
    <property type="molecule type" value="Genomic_DNA"/>
</dbReference>
<dbReference type="GeneID" id="91091667"/>
<gene>
    <name evidence="1" type="ORF">L201_000995</name>
</gene>
<dbReference type="Proteomes" id="UP001355207">
    <property type="component" value="Chromosome 1"/>
</dbReference>
<proteinExistence type="predicted"/>
<keyword evidence="2" id="KW-1185">Reference proteome</keyword>
<protein>
    <submittedName>
        <fullName evidence="1">Uncharacterized protein</fullName>
    </submittedName>
</protein>
<reference evidence="1 2" key="1">
    <citation type="submission" date="2024-01" db="EMBL/GenBank/DDBJ databases">
        <title>Comparative genomics of Cryptococcus and Kwoniella reveals pathogenesis evolution and contrasting modes of karyotype evolution via chromosome fusion or intercentromeric recombination.</title>
        <authorList>
            <person name="Coelho M.A."/>
            <person name="David-Palma M."/>
            <person name="Shea T."/>
            <person name="Bowers K."/>
            <person name="McGinley-Smith S."/>
            <person name="Mohammad A.W."/>
            <person name="Gnirke A."/>
            <person name="Yurkov A.M."/>
            <person name="Nowrousian M."/>
            <person name="Sun S."/>
            <person name="Cuomo C.A."/>
            <person name="Heitman J."/>
        </authorList>
    </citation>
    <scope>NUCLEOTIDE SEQUENCE [LARGE SCALE GENOMIC DNA]</scope>
    <source>
        <strain evidence="1 2">CBS 6074</strain>
    </source>
</reference>
<evidence type="ECO:0000313" key="2">
    <source>
        <dbReference type="Proteomes" id="UP001355207"/>
    </source>
</evidence>
<dbReference type="AlphaFoldDB" id="A0AAX4JMZ3"/>
<dbReference type="RefSeq" id="XP_066072887.1">
    <property type="nucleotide sequence ID" value="XM_066216790.1"/>
</dbReference>